<dbReference type="RefSeq" id="WP_217794740.1">
    <property type="nucleotide sequence ID" value="NZ_JAHSPG010000018.1"/>
</dbReference>
<evidence type="ECO:0000313" key="4">
    <source>
        <dbReference type="Proteomes" id="UP000812270"/>
    </source>
</evidence>
<evidence type="ECO:0000256" key="1">
    <source>
        <dbReference type="SAM" id="SignalP"/>
    </source>
</evidence>
<name>A0A9E2SGP5_9BACT</name>
<feature type="signal peptide" evidence="1">
    <location>
        <begin position="1"/>
        <end position="21"/>
    </location>
</feature>
<evidence type="ECO:0000259" key="2">
    <source>
        <dbReference type="Pfam" id="PF11412"/>
    </source>
</evidence>
<feature type="domain" description="Thiol:disulfide interchange protein DsbD N-terminal" evidence="2">
    <location>
        <begin position="25"/>
        <end position="146"/>
    </location>
</feature>
<protein>
    <submittedName>
        <fullName evidence="3">Protein-disulfide reductase DsbD N-terminal domain-containing protein</fullName>
    </submittedName>
</protein>
<comment type="caution">
    <text evidence="3">The sequence shown here is derived from an EMBL/GenBank/DDBJ whole genome shotgun (WGS) entry which is preliminary data.</text>
</comment>
<dbReference type="AlphaFoldDB" id="A0A9E2SGP5"/>
<accession>A0A9E2SGP5</accession>
<dbReference type="Proteomes" id="UP000812270">
    <property type="component" value="Unassembled WGS sequence"/>
</dbReference>
<keyword evidence="1" id="KW-0732">Signal</keyword>
<dbReference type="InterPro" id="IPR028250">
    <property type="entry name" value="DsbDN"/>
</dbReference>
<dbReference type="EMBL" id="JAHSPG010000018">
    <property type="protein sequence ID" value="MBV4360400.1"/>
    <property type="molecule type" value="Genomic_DNA"/>
</dbReference>
<feature type="chain" id="PRO_5039108162" evidence="1">
    <location>
        <begin position="22"/>
        <end position="150"/>
    </location>
</feature>
<gene>
    <name evidence="3" type="ORF">KTO63_24765</name>
</gene>
<organism evidence="3 4">
    <name type="scientific">Pinibacter aurantiacus</name>
    <dbReference type="NCBI Taxonomy" id="2851599"/>
    <lineage>
        <taxon>Bacteria</taxon>
        <taxon>Pseudomonadati</taxon>
        <taxon>Bacteroidota</taxon>
        <taxon>Chitinophagia</taxon>
        <taxon>Chitinophagales</taxon>
        <taxon>Chitinophagaceae</taxon>
        <taxon>Pinibacter</taxon>
    </lineage>
</organism>
<dbReference type="Pfam" id="PF11412">
    <property type="entry name" value="DsbD_N"/>
    <property type="match status" value="1"/>
</dbReference>
<keyword evidence="4" id="KW-1185">Reference proteome</keyword>
<reference evidence="3" key="1">
    <citation type="submission" date="2021-06" db="EMBL/GenBank/DDBJ databases">
        <authorList>
            <person name="Huq M.A."/>
        </authorList>
    </citation>
    <scope>NUCLEOTIDE SEQUENCE</scope>
    <source>
        <strain evidence="3">MAH-26</strain>
    </source>
</reference>
<proteinExistence type="predicted"/>
<evidence type="ECO:0000313" key="3">
    <source>
        <dbReference type="EMBL" id="MBV4360400.1"/>
    </source>
</evidence>
<sequence>MLKLVTTLLMVIVTLTVFGQAEEPAQWTFSAKKVNDTIFEIHLSAKLEEGWHIYSQSTPEGGPVATSVSFSKNPQLMLKGDIIEEGKLEKNFETMFGVEVFRFSKKVDFVQTVLIKPNAKANASGSITYMTCDDEQCIPPKTVEFSVPVK</sequence>